<feature type="domain" description="DUF3741" evidence="2">
    <location>
        <begin position="188"/>
        <end position="231"/>
    </location>
</feature>
<evidence type="ECO:0000259" key="2">
    <source>
        <dbReference type="Pfam" id="PF12552"/>
    </source>
</evidence>
<feature type="region of interest" description="Disordered" evidence="1">
    <location>
        <begin position="308"/>
        <end position="334"/>
    </location>
</feature>
<feature type="compositionally biased region" description="Basic and acidic residues" evidence="1">
    <location>
        <begin position="407"/>
        <end position="417"/>
    </location>
</feature>
<dbReference type="PANTHER" id="PTHR47071:SF2">
    <property type="entry name" value="PROTEIN TRM32"/>
    <property type="match status" value="1"/>
</dbReference>
<accession>A0A1Q3BLM8</accession>
<evidence type="ECO:0000259" key="3">
    <source>
        <dbReference type="Pfam" id="PF14309"/>
    </source>
</evidence>
<sequence length="845" mass="96925">MGGYWQHRHSGVQFEEHQPGCMWGLLNYLDHHHWKYVKKIAPRKKHQRGRLARCCRKPETLSMEHAGDEAQDLSDSKSYNFQVEQHTTETSPTSNCYVKAYMKASNSKEMTRGENHKHWISGFPERSKLQRTYSIHHLEPSDHRLSDLKTGWRNPIIILRKSAGISDARVQVPSLSKSPVEPVASSINQKQIDAKQLRREVSLHQVKEYVDIFEIYKVNKDLFLKILQDQDVGFLKDIPLQQTPNTKVKLTKSGSFPVADSSHVRYLKRSTLEHKQNEIWSLPKGEKFLYGSQLPKFSASKSQKYHSLESPSLADDNSGGAIKQETSFSSQASPQGLHNQWWNQLVINHIKDIKQRIKHVLQESKKKSDSASWNALLEVPYGSTDGNETSDKLKTITMDQDGVDNPRSFDRNDSSDHHLSKGRLLRIRRTASLNESLDRYAQLFENSFSKVNKMDHSKSLKLASEDKISTKGHAPIFSRRISSLSDLESFCSLLNEVSHDTFSSDMPTRAVVDCDSVAEFYSQREQEAVVDTEVQKLKVDRNEKSQNICSSTRFVADKNHEGISEYKVDTEIRESVCHQQQEIILATNPSKEVAEPSSDSVIEACFQDDITNLVELTISEDSELNTNLHIDEPAGSINLKNRSNNDSSSGFCSILNEESVECTKKRVDDHFLQENLDEMDDSDFNYVRDVLELSGFIGNEYFATWHSLEQPLNPSLFKELESYLPHEFEVENGINCYHQLLFDLVNVALVEIYDKSYTYFPKAFSFSRRICPMPKEHHVLEEVWSRVGWYLNSRQELKDQSLDDIAARDMAKGDGWMNLQLEAELMALDLEEMIFDELVDEILCP</sequence>
<feature type="domain" description="DUF4378" evidence="3">
    <location>
        <begin position="683"/>
        <end position="841"/>
    </location>
</feature>
<name>A0A1Q3BLM8_CEPFO</name>
<gene>
    <name evidence="4" type="ORF">CFOL_v3_12439</name>
</gene>
<proteinExistence type="predicted"/>
<dbReference type="Proteomes" id="UP000187406">
    <property type="component" value="Unassembled WGS sequence"/>
</dbReference>
<dbReference type="AlphaFoldDB" id="A0A1Q3BLM8"/>
<dbReference type="EMBL" id="BDDD01000670">
    <property type="protein sequence ID" value="GAV68936.1"/>
    <property type="molecule type" value="Genomic_DNA"/>
</dbReference>
<dbReference type="Pfam" id="PF14309">
    <property type="entry name" value="DUF4378"/>
    <property type="match status" value="1"/>
</dbReference>
<evidence type="ECO:0000313" key="5">
    <source>
        <dbReference type="Proteomes" id="UP000187406"/>
    </source>
</evidence>
<dbReference type="OrthoDB" id="758104at2759"/>
<dbReference type="STRING" id="3775.A0A1Q3BLM8"/>
<protein>
    <submittedName>
        <fullName evidence="4">DUF3741 domain-containing protein/DUF4378 domain-containing protein</fullName>
    </submittedName>
</protein>
<dbReference type="Pfam" id="PF12552">
    <property type="entry name" value="DUF3741"/>
    <property type="match status" value="1"/>
</dbReference>
<dbReference type="InterPro" id="IPR022212">
    <property type="entry name" value="DUF3741"/>
</dbReference>
<dbReference type="InterPro" id="IPR044257">
    <property type="entry name" value="TRM32-like"/>
</dbReference>
<organism evidence="4 5">
    <name type="scientific">Cephalotus follicularis</name>
    <name type="common">Albany pitcher plant</name>
    <dbReference type="NCBI Taxonomy" id="3775"/>
    <lineage>
        <taxon>Eukaryota</taxon>
        <taxon>Viridiplantae</taxon>
        <taxon>Streptophyta</taxon>
        <taxon>Embryophyta</taxon>
        <taxon>Tracheophyta</taxon>
        <taxon>Spermatophyta</taxon>
        <taxon>Magnoliopsida</taxon>
        <taxon>eudicotyledons</taxon>
        <taxon>Gunneridae</taxon>
        <taxon>Pentapetalae</taxon>
        <taxon>rosids</taxon>
        <taxon>fabids</taxon>
        <taxon>Oxalidales</taxon>
        <taxon>Cephalotaceae</taxon>
        <taxon>Cephalotus</taxon>
    </lineage>
</organism>
<evidence type="ECO:0000256" key="1">
    <source>
        <dbReference type="SAM" id="MobiDB-lite"/>
    </source>
</evidence>
<feature type="region of interest" description="Disordered" evidence="1">
    <location>
        <begin position="398"/>
        <end position="417"/>
    </location>
</feature>
<dbReference type="PANTHER" id="PTHR47071">
    <property type="entry name" value="PROTEIN TRM32"/>
    <property type="match status" value="1"/>
</dbReference>
<feature type="compositionally biased region" description="Polar residues" evidence="1">
    <location>
        <begin position="324"/>
        <end position="334"/>
    </location>
</feature>
<keyword evidence="5" id="KW-1185">Reference proteome</keyword>
<comment type="caution">
    <text evidence="4">The sequence shown here is derived from an EMBL/GenBank/DDBJ whole genome shotgun (WGS) entry which is preliminary data.</text>
</comment>
<reference evidence="5" key="1">
    <citation type="submission" date="2016-04" db="EMBL/GenBank/DDBJ databases">
        <title>Cephalotus genome sequencing.</title>
        <authorList>
            <person name="Fukushima K."/>
            <person name="Hasebe M."/>
            <person name="Fang X."/>
        </authorList>
    </citation>
    <scope>NUCLEOTIDE SEQUENCE [LARGE SCALE GENOMIC DNA]</scope>
    <source>
        <strain evidence="5">cv. St1</strain>
    </source>
</reference>
<dbReference type="InterPro" id="IPR025486">
    <property type="entry name" value="DUF4378"/>
</dbReference>
<dbReference type="InParanoid" id="A0A1Q3BLM8"/>
<evidence type="ECO:0000313" key="4">
    <source>
        <dbReference type="EMBL" id="GAV68936.1"/>
    </source>
</evidence>